<keyword evidence="4" id="KW-1185">Reference proteome</keyword>
<sequence>MNRRRGPRGPERPRGREYPRYPYPYQPYQPVPYYYPPGYAPGYAPGYQRPQQPGYCPYGGTAYTVQEDMDVSTLANQLGVSEDTILSYNPGLSPDSTISSGQVVCLPTS</sequence>
<evidence type="ECO:0000313" key="3">
    <source>
        <dbReference type="EMBL" id="TCL61868.1"/>
    </source>
</evidence>
<name>A0A4R1R8D8_HYDET</name>
<evidence type="ECO:0000256" key="1">
    <source>
        <dbReference type="SAM" id="MobiDB-lite"/>
    </source>
</evidence>
<dbReference type="SUPFAM" id="SSF54106">
    <property type="entry name" value="LysM domain"/>
    <property type="match status" value="1"/>
</dbReference>
<feature type="region of interest" description="Disordered" evidence="1">
    <location>
        <begin position="1"/>
        <end position="23"/>
    </location>
</feature>
<dbReference type="InterPro" id="IPR018392">
    <property type="entry name" value="LysM"/>
</dbReference>
<gene>
    <name evidence="3" type="ORF">EDC14_103140</name>
</gene>
<dbReference type="CDD" id="cd00118">
    <property type="entry name" value="LysM"/>
    <property type="match status" value="1"/>
</dbReference>
<evidence type="ECO:0000313" key="4">
    <source>
        <dbReference type="Proteomes" id="UP000295008"/>
    </source>
</evidence>
<organism evidence="3 4">
    <name type="scientific">Hydrogenispora ethanolica</name>
    <dbReference type="NCBI Taxonomy" id="1082276"/>
    <lineage>
        <taxon>Bacteria</taxon>
        <taxon>Bacillati</taxon>
        <taxon>Bacillota</taxon>
        <taxon>Hydrogenispora</taxon>
    </lineage>
</organism>
<dbReference type="Proteomes" id="UP000295008">
    <property type="component" value="Unassembled WGS sequence"/>
</dbReference>
<dbReference type="PROSITE" id="PS51782">
    <property type="entry name" value="LYSM"/>
    <property type="match status" value="1"/>
</dbReference>
<reference evidence="3 4" key="1">
    <citation type="submission" date="2019-03" db="EMBL/GenBank/DDBJ databases">
        <title>Genomic Encyclopedia of Type Strains, Phase IV (KMG-IV): sequencing the most valuable type-strain genomes for metagenomic binning, comparative biology and taxonomic classification.</title>
        <authorList>
            <person name="Goeker M."/>
        </authorList>
    </citation>
    <scope>NUCLEOTIDE SEQUENCE [LARGE SCALE GENOMIC DNA]</scope>
    <source>
        <strain evidence="3 4">LX-B</strain>
    </source>
</reference>
<protein>
    <submittedName>
        <fullName evidence="3">LysM domain-containing protein</fullName>
    </submittedName>
</protein>
<evidence type="ECO:0000259" key="2">
    <source>
        <dbReference type="PROSITE" id="PS51782"/>
    </source>
</evidence>
<dbReference type="Gene3D" id="3.10.350.10">
    <property type="entry name" value="LysM domain"/>
    <property type="match status" value="1"/>
</dbReference>
<comment type="caution">
    <text evidence="3">The sequence shown here is derived from an EMBL/GenBank/DDBJ whole genome shotgun (WGS) entry which is preliminary data.</text>
</comment>
<dbReference type="RefSeq" id="WP_132016111.1">
    <property type="nucleotide sequence ID" value="NZ_SLUN01000031.1"/>
</dbReference>
<proteinExistence type="predicted"/>
<dbReference type="Pfam" id="PF01476">
    <property type="entry name" value="LysM"/>
    <property type="match status" value="1"/>
</dbReference>
<accession>A0A4R1R8D8</accession>
<feature type="domain" description="LysM" evidence="2">
    <location>
        <begin position="61"/>
        <end position="106"/>
    </location>
</feature>
<feature type="compositionally biased region" description="Basic and acidic residues" evidence="1">
    <location>
        <begin position="8"/>
        <end position="19"/>
    </location>
</feature>
<dbReference type="InterPro" id="IPR036779">
    <property type="entry name" value="LysM_dom_sf"/>
</dbReference>
<dbReference type="AlphaFoldDB" id="A0A4R1R8D8"/>
<dbReference type="EMBL" id="SLUN01000031">
    <property type="protein sequence ID" value="TCL61868.1"/>
    <property type="molecule type" value="Genomic_DNA"/>
</dbReference>